<dbReference type="AlphaFoldDB" id="A0A851HHV8"/>
<feature type="transmembrane region" description="Helical" evidence="1">
    <location>
        <begin position="21"/>
        <end position="42"/>
    </location>
</feature>
<accession>A0A851HHV8</accession>
<evidence type="ECO:0000313" key="2">
    <source>
        <dbReference type="EMBL" id="NWN45884.1"/>
    </source>
</evidence>
<keyword evidence="1" id="KW-1133">Transmembrane helix</keyword>
<name>A0A851HHV8_9MOLU</name>
<dbReference type="EMBL" id="JABUOH010000049">
    <property type="protein sequence ID" value="NWN45884.1"/>
    <property type="molecule type" value="Genomic_DNA"/>
</dbReference>
<keyword evidence="1" id="KW-0812">Transmembrane</keyword>
<protein>
    <submittedName>
        <fullName evidence="2">Uncharacterized protein</fullName>
    </submittedName>
</protein>
<evidence type="ECO:0000313" key="3">
    <source>
        <dbReference type="Proteomes" id="UP000568109"/>
    </source>
</evidence>
<comment type="caution">
    <text evidence="2">The sequence shown here is derived from an EMBL/GenBank/DDBJ whole genome shotgun (WGS) entry which is preliminary data.</text>
</comment>
<evidence type="ECO:0000256" key="1">
    <source>
        <dbReference type="SAM" id="Phobius"/>
    </source>
</evidence>
<reference evidence="2 3" key="1">
    <citation type="submission" date="2020-06" db="EMBL/GenBank/DDBJ databases">
        <title>Draft genome sequence of Candidatus Phytoplasma pruni (X-disease group, subgroup 16SrIII-B) strain ChTDIII from Argentina.</title>
        <authorList>
            <person name="Fernandez F.D."/>
            <person name="Zuebert C."/>
            <person name="Huettel B."/>
            <person name="Kube M."/>
            <person name="Conci L.R."/>
        </authorList>
    </citation>
    <scope>NUCLEOTIDE SEQUENCE [LARGE SCALE GENOMIC DNA]</scope>
    <source>
        <strain evidence="2 3">ChTDIII</strain>
    </source>
</reference>
<gene>
    <name evidence="2" type="ORF">HR065_02190</name>
</gene>
<organism evidence="2 3">
    <name type="scientific">Candidatus Phytoplasma pruni</name>
    <dbReference type="NCBI Taxonomy" id="479893"/>
    <lineage>
        <taxon>Bacteria</taxon>
        <taxon>Bacillati</taxon>
        <taxon>Mycoplasmatota</taxon>
        <taxon>Mollicutes</taxon>
        <taxon>Acholeplasmatales</taxon>
        <taxon>Acholeplasmataceae</taxon>
        <taxon>Candidatus Phytoplasma</taxon>
        <taxon>16SrIII (X-disease group)</taxon>
    </lineage>
</organism>
<dbReference type="RefSeq" id="WP_178734269.1">
    <property type="nucleotide sequence ID" value="NZ_JABUOH010000049.1"/>
</dbReference>
<keyword evidence="3" id="KW-1185">Reference proteome</keyword>
<sequence>MKTTNNKNPQPNITRSGKKPHPLLIFILILIISASASAAFWWHNTRAAAQLSIIKPSTPDNLIEWKVIDATTGSLAPEGVFLKDNETH</sequence>
<proteinExistence type="predicted"/>
<keyword evidence="1" id="KW-0472">Membrane</keyword>
<dbReference type="Proteomes" id="UP000568109">
    <property type="component" value="Unassembled WGS sequence"/>
</dbReference>